<evidence type="ECO:0000256" key="2">
    <source>
        <dbReference type="ARBA" id="ARBA00022908"/>
    </source>
</evidence>
<comment type="similarity">
    <text evidence="1">Belongs to the 'phage' integrase family.</text>
</comment>
<keyword evidence="6" id="KW-1185">Reference proteome</keyword>
<protein>
    <submittedName>
        <fullName evidence="5">Site-specific integrase</fullName>
    </submittedName>
</protein>
<gene>
    <name evidence="5" type="ORF">KTQ36_09535</name>
</gene>
<dbReference type="Proteomes" id="UP000698028">
    <property type="component" value="Unassembled WGS sequence"/>
</dbReference>
<evidence type="ECO:0000313" key="5">
    <source>
        <dbReference type="EMBL" id="MBW0145533.1"/>
    </source>
</evidence>
<sequence>MAVQRITKSSVDALKPGPRDQYIWDDRLKGFGVKITPAGGISYVVQYRPNGSRGNPRRTTIGKHGPLTPTQARDKAEETLRNLRLHDIDPIEEKRAKAKAKVDLAYPAYAKRFVDTYGKRNWSSHTQADNRRYLTAADEPPMQALGCMAMHEIQRSDIAAVFDLVPDDQPGRARNLWAALRKLLNWAVERGDIDRSPAEGFKGPKPVKPRDRVLDDREITLAWRAAHELDYPFGPFLRVLIATGQRRNEVAGMDWREVDRDSASWTIPGDKTKNGQPHFVPLNELAIAALDGIVGEDWPSSGLIFSTTGKTPISGFARAKRSLDEEMTKLNEDEPVNAWRLHDLRRTFATGMQRLGIRFEVTEAALNHISGARSGVAGVYQRHDWHNEKIVAMKAWSDALIRLGEGRKSKLGDDVNEGSNVVAINA</sequence>
<dbReference type="Pfam" id="PF00589">
    <property type="entry name" value="Phage_integrase"/>
    <property type="match status" value="1"/>
</dbReference>
<keyword evidence="2" id="KW-0229">DNA integration</keyword>
<dbReference type="InterPro" id="IPR025166">
    <property type="entry name" value="Integrase_DNA_bind_dom"/>
</dbReference>
<evidence type="ECO:0000259" key="4">
    <source>
        <dbReference type="PROSITE" id="PS51898"/>
    </source>
</evidence>
<dbReference type="RefSeq" id="WP_218633431.1">
    <property type="nucleotide sequence ID" value="NZ_JAHVAH010000001.1"/>
</dbReference>
<dbReference type="InterPro" id="IPR050808">
    <property type="entry name" value="Phage_Integrase"/>
</dbReference>
<dbReference type="PANTHER" id="PTHR30629">
    <property type="entry name" value="PROPHAGE INTEGRASE"/>
    <property type="match status" value="1"/>
</dbReference>
<evidence type="ECO:0000313" key="6">
    <source>
        <dbReference type="Proteomes" id="UP000698028"/>
    </source>
</evidence>
<dbReference type="CDD" id="cd00801">
    <property type="entry name" value="INT_P4_C"/>
    <property type="match status" value="1"/>
</dbReference>
<reference evidence="5 6" key="1">
    <citation type="submission" date="2021-07" db="EMBL/GenBank/DDBJ databases">
        <title>The draft genome sequence of Sphingomicrobium sp. B8.</title>
        <authorList>
            <person name="Mu L."/>
        </authorList>
    </citation>
    <scope>NUCLEOTIDE SEQUENCE [LARGE SCALE GENOMIC DNA]</scope>
    <source>
        <strain evidence="5 6">B8</strain>
    </source>
</reference>
<dbReference type="PROSITE" id="PS51898">
    <property type="entry name" value="TYR_RECOMBINASE"/>
    <property type="match status" value="1"/>
</dbReference>
<dbReference type="EMBL" id="JAHVAH010000001">
    <property type="protein sequence ID" value="MBW0145533.1"/>
    <property type="molecule type" value="Genomic_DNA"/>
</dbReference>
<dbReference type="Pfam" id="PF13356">
    <property type="entry name" value="Arm-DNA-bind_3"/>
    <property type="match status" value="1"/>
</dbReference>
<evidence type="ECO:0000256" key="3">
    <source>
        <dbReference type="SAM" id="MobiDB-lite"/>
    </source>
</evidence>
<dbReference type="InterPro" id="IPR002104">
    <property type="entry name" value="Integrase_catalytic"/>
</dbReference>
<feature type="region of interest" description="Disordered" evidence="3">
    <location>
        <begin position="50"/>
        <end position="72"/>
    </location>
</feature>
<comment type="caution">
    <text evidence="5">The sequence shown here is derived from an EMBL/GenBank/DDBJ whole genome shotgun (WGS) entry which is preliminary data.</text>
</comment>
<evidence type="ECO:0000256" key="1">
    <source>
        <dbReference type="ARBA" id="ARBA00008857"/>
    </source>
</evidence>
<name>A0ABS6V7P1_9SPHN</name>
<accession>A0ABS6V7P1</accession>
<dbReference type="PANTHER" id="PTHR30629:SF2">
    <property type="entry name" value="PROPHAGE INTEGRASE INTS-RELATED"/>
    <property type="match status" value="1"/>
</dbReference>
<feature type="domain" description="Tyr recombinase" evidence="4">
    <location>
        <begin position="209"/>
        <end position="395"/>
    </location>
</feature>
<organism evidence="5 6">
    <name type="scientific">Sphingomicrobium clamense</name>
    <dbReference type="NCBI Taxonomy" id="2851013"/>
    <lineage>
        <taxon>Bacteria</taxon>
        <taxon>Pseudomonadati</taxon>
        <taxon>Pseudomonadota</taxon>
        <taxon>Alphaproteobacteria</taxon>
        <taxon>Sphingomonadales</taxon>
        <taxon>Sphingomonadaceae</taxon>
        <taxon>Sphingomicrobium</taxon>
    </lineage>
</organism>
<proteinExistence type="inferred from homology"/>